<evidence type="ECO:0000313" key="2">
    <source>
        <dbReference type="EMBL" id="RHA75238.1"/>
    </source>
</evidence>
<dbReference type="InterPro" id="IPR014975">
    <property type="entry name" value="DUF1836"/>
</dbReference>
<evidence type="ECO:0000313" key="5">
    <source>
        <dbReference type="Proteomes" id="UP000284598"/>
    </source>
</evidence>
<sequence>MQSEDLINQVLEEIESFNIDDIPNIDLYMDQVTTYLNGKFNTSKRHDDDKLLTKTMINNYAKSRLLPPPEKKKYSKDHMIILILIFFFKNVISINDIQTIVTPLLKDYYNNDDIPNSLEDVTNAFLNHVQKSDLIEPLIKEFKNSQNIFGDLESSDRESIETIGLIATLSYDMYIRKRLIEKLIDSLPSSKGDTGKDKK</sequence>
<dbReference type="PANTHER" id="PTHR40056:SF1">
    <property type="entry name" value="DUF1836 DOMAIN-CONTAINING PROTEIN"/>
    <property type="match status" value="1"/>
</dbReference>
<protein>
    <submittedName>
        <fullName evidence="1">DUF1836 domain-containing protein</fullName>
    </submittedName>
</protein>
<dbReference type="EMBL" id="QSFV01000063">
    <property type="protein sequence ID" value="RHA75238.1"/>
    <property type="molecule type" value="Genomic_DNA"/>
</dbReference>
<dbReference type="Pfam" id="PF08876">
    <property type="entry name" value="DUF1836"/>
    <property type="match status" value="1"/>
</dbReference>
<dbReference type="EMBL" id="QSFO01000010">
    <property type="protein sequence ID" value="RHA53451.1"/>
    <property type="molecule type" value="Genomic_DNA"/>
</dbReference>
<dbReference type="PANTHER" id="PTHR40056">
    <property type="entry name" value="HYPOTHETICAL CYTOSOLIC PROTEIN"/>
    <property type="match status" value="1"/>
</dbReference>
<dbReference type="GeneID" id="66467329"/>
<dbReference type="EMBL" id="QROT01000006">
    <property type="protein sequence ID" value="RHL44596.1"/>
    <property type="molecule type" value="Genomic_DNA"/>
</dbReference>
<dbReference type="RefSeq" id="WP_117901419.1">
    <property type="nucleotide sequence ID" value="NZ_CABJDQ010000006.1"/>
</dbReference>
<proteinExistence type="predicted"/>
<dbReference type="Proteomes" id="UP000283314">
    <property type="component" value="Unassembled WGS sequence"/>
</dbReference>
<dbReference type="AlphaFoldDB" id="A0A413RXZ0"/>
<comment type="caution">
    <text evidence="1">The sequence shown here is derived from an EMBL/GenBank/DDBJ whole genome shotgun (WGS) entry which is preliminary data.</text>
</comment>
<reference evidence="4 5" key="1">
    <citation type="submission" date="2018-08" db="EMBL/GenBank/DDBJ databases">
        <title>A genome reference for cultivated species of the human gut microbiota.</title>
        <authorList>
            <person name="Zou Y."/>
            <person name="Xue W."/>
            <person name="Luo G."/>
        </authorList>
    </citation>
    <scope>NUCLEOTIDE SEQUENCE [LARGE SCALE GENOMIC DNA]</scope>
    <source>
        <strain evidence="3 4">AF37-4</strain>
        <strain evidence="2 6">AM42-30</strain>
        <strain evidence="1 5">AM43-2</strain>
    </source>
</reference>
<accession>A0A413RXZ0</accession>
<dbReference type="Proteomes" id="UP000284598">
    <property type="component" value="Unassembled WGS sequence"/>
</dbReference>
<name>A0A413RXZ0_9FIRM</name>
<evidence type="ECO:0000313" key="3">
    <source>
        <dbReference type="EMBL" id="RHL44596.1"/>
    </source>
</evidence>
<evidence type="ECO:0000313" key="4">
    <source>
        <dbReference type="Proteomes" id="UP000283314"/>
    </source>
</evidence>
<evidence type="ECO:0000313" key="6">
    <source>
        <dbReference type="Proteomes" id="UP000285740"/>
    </source>
</evidence>
<dbReference type="Proteomes" id="UP000285740">
    <property type="component" value="Unassembled WGS sequence"/>
</dbReference>
<organism evidence="1 5">
    <name type="scientific">Eubacterium ventriosum</name>
    <dbReference type="NCBI Taxonomy" id="39496"/>
    <lineage>
        <taxon>Bacteria</taxon>
        <taxon>Bacillati</taxon>
        <taxon>Bacillota</taxon>
        <taxon>Clostridia</taxon>
        <taxon>Eubacteriales</taxon>
        <taxon>Eubacteriaceae</taxon>
        <taxon>Eubacterium</taxon>
    </lineage>
</organism>
<evidence type="ECO:0000313" key="1">
    <source>
        <dbReference type="EMBL" id="RHA53451.1"/>
    </source>
</evidence>
<gene>
    <name evidence="3" type="ORF">DW018_08735</name>
    <name evidence="2" type="ORF">DW918_11470</name>
    <name evidence="1" type="ORF">DW929_08975</name>
</gene>